<reference evidence="1" key="1">
    <citation type="thesis" date="2020" institute="ProQuest LLC" country="789 East Eisenhower Parkway, Ann Arbor, MI, USA">
        <title>Comparative Genomics and Chromosome Evolution.</title>
        <authorList>
            <person name="Mudd A.B."/>
        </authorList>
    </citation>
    <scope>NUCLEOTIDE SEQUENCE</scope>
    <source>
        <strain evidence="1">HN-11 Male</strain>
        <tissue evidence="1">Kidney and liver</tissue>
    </source>
</reference>
<keyword evidence="2" id="KW-1185">Reference proteome</keyword>
<proteinExistence type="predicted"/>
<sequence length="96" mass="11580">MSSKRILKDLLKRSAIKKLKINLFLFFDTKRNFEMSTFSFLVAAPRNLLIGHWCRRSMAFFWRWGFEPVMDVNMSDFIPILHFRTPLVYLYRMGPQ</sequence>
<name>A0A8J6K2L6_ELECQ</name>
<dbReference type="Proteomes" id="UP000770717">
    <property type="component" value="Unassembled WGS sequence"/>
</dbReference>
<gene>
    <name evidence="1" type="ORF">GDO78_002422</name>
</gene>
<comment type="caution">
    <text evidence="1">The sequence shown here is derived from an EMBL/GenBank/DDBJ whole genome shotgun (WGS) entry which is preliminary data.</text>
</comment>
<dbReference type="EMBL" id="WNTK01000010">
    <property type="protein sequence ID" value="KAG9477021.1"/>
    <property type="molecule type" value="Genomic_DNA"/>
</dbReference>
<organism evidence="1 2">
    <name type="scientific">Eleutherodactylus coqui</name>
    <name type="common">Puerto Rican coqui</name>
    <dbReference type="NCBI Taxonomy" id="57060"/>
    <lineage>
        <taxon>Eukaryota</taxon>
        <taxon>Metazoa</taxon>
        <taxon>Chordata</taxon>
        <taxon>Craniata</taxon>
        <taxon>Vertebrata</taxon>
        <taxon>Euteleostomi</taxon>
        <taxon>Amphibia</taxon>
        <taxon>Batrachia</taxon>
        <taxon>Anura</taxon>
        <taxon>Neobatrachia</taxon>
        <taxon>Hyloidea</taxon>
        <taxon>Eleutherodactylidae</taxon>
        <taxon>Eleutherodactylinae</taxon>
        <taxon>Eleutherodactylus</taxon>
        <taxon>Eleutherodactylus</taxon>
    </lineage>
</organism>
<evidence type="ECO:0000313" key="1">
    <source>
        <dbReference type="EMBL" id="KAG9477021.1"/>
    </source>
</evidence>
<evidence type="ECO:0000313" key="2">
    <source>
        <dbReference type="Proteomes" id="UP000770717"/>
    </source>
</evidence>
<protein>
    <submittedName>
        <fullName evidence="1">Uncharacterized protein</fullName>
    </submittedName>
</protein>
<accession>A0A8J6K2L6</accession>
<dbReference type="AlphaFoldDB" id="A0A8J6K2L6"/>